<keyword evidence="2" id="KW-1185">Reference proteome</keyword>
<accession>A0A9P5Q8U0</accession>
<evidence type="ECO:0000313" key="2">
    <source>
        <dbReference type="Proteomes" id="UP000772434"/>
    </source>
</evidence>
<organism evidence="1 2">
    <name type="scientific">Rhodocollybia butyracea</name>
    <dbReference type="NCBI Taxonomy" id="206335"/>
    <lineage>
        <taxon>Eukaryota</taxon>
        <taxon>Fungi</taxon>
        <taxon>Dikarya</taxon>
        <taxon>Basidiomycota</taxon>
        <taxon>Agaricomycotina</taxon>
        <taxon>Agaricomycetes</taxon>
        <taxon>Agaricomycetidae</taxon>
        <taxon>Agaricales</taxon>
        <taxon>Marasmiineae</taxon>
        <taxon>Omphalotaceae</taxon>
        <taxon>Rhodocollybia</taxon>
    </lineage>
</organism>
<dbReference type="EMBL" id="JADNRY010000005">
    <property type="protein sequence ID" value="KAF9077049.1"/>
    <property type="molecule type" value="Genomic_DNA"/>
</dbReference>
<gene>
    <name evidence="1" type="ORF">BDP27DRAFT_1146375</name>
</gene>
<reference evidence="1" key="1">
    <citation type="submission" date="2020-11" db="EMBL/GenBank/DDBJ databases">
        <authorList>
            <consortium name="DOE Joint Genome Institute"/>
            <person name="Ahrendt S."/>
            <person name="Riley R."/>
            <person name="Andreopoulos W."/>
            <person name="Labutti K."/>
            <person name="Pangilinan J."/>
            <person name="Ruiz-Duenas F.J."/>
            <person name="Barrasa J.M."/>
            <person name="Sanchez-Garcia M."/>
            <person name="Camarero S."/>
            <person name="Miyauchi S."/>
            <person name="Serrano A."/>
            <person name="Linde D."/>
            <person name="Babiker R."/>
            <person name="Drula E."/>
            <person name="Ayuso-Fernandez I."/>
            <person name="Pacheco R."/>
            <person name="Padilla G."/>
            <person name="Ferreira P."/>
            <person name="Barriuso J."/>
            <person name="Kellner H."/>
            <person name="Castanera R."/>
            <person name="Alfaro M."/>
            <person name="Ramirez L."/>
            <person name="Pisabarro A.G."/>
            <person name="Kuo A."/>
            <person name="Tritt A."/>
            <person name="Lipzen A."/>
            <person name="He G."/>
            <person name="Yan M."/>
            <person name="Ng V."/>
            <person name="Cullen D."/>
            <person name="Martin F."/>
            <person name="Rosso M.-N."/>
            <person name="Henrissat B."/>
            <person name="Hibbett D."/>
            <person name="Martinez A.T."/>
            <person name="Grigoriev I.V."/>
        </authorList>
    </citation>
    <scope>NUCLEOTIDE SEQUENCE</scope>
    <source>
        <strain evidence="1">AH 40177</strain>
    </source>
</reference>
<dbReference type="OrthoDB" id="3341102at2759"/>
<name>A0A9P5Q8U0_9AGAR</name>
<feature type="non-terminal residue" evidence="1">
    <location>
        <position position="77"/>
    </location>
</feature>
<dbReference type="AlphaFoldDB" id="A0A9P5Q8U0"/>
<feature type="non-terminal residue" evidence="1">
    <location>
        <position position="1"/>
    </location>
</feature>
<evidence type="ECO:0000313" key="1">
    <source>
        <dbReference type="EMBL" id="KAF9077049.1"/>
    </source>
</evidence>
<protein>
    <submittedName>
        <fullName evidence="1">Uncharacterized protein</fullName>
    </submittedName>
</protein>
<comment type="caution">
    <text evidence="1">The sequence shown here is derived from an EMBL/GenBank/DDBJ whole genome shotgun (WGS) entry which is preliminary data.</text>
</comment>
<sequence length="77" mass="9135">WLHSQMNWSVHKATHATQKLPKDWEEQCIWSAFWKAYLIKEYNNIPPELFINADQTQLLYVPGNKMTWAETGSRQVS</sequence>
<dbReference type="Proteomes" id="UP000772434">
    <property type="component" value="Unassembled WGS sequence"/>
</dbReference>
<proteinExistence type="predicted"/>